<feature type="chain" id="PRO_5016255565" description="MFS transporter" evidence="2">
    <location>
        <begin position="26"/>
        <end position="393"/>
    </location>
</feature>
<reference evidence="3 4" key="1">
    <citation type="submission" date="2018-06" db="EMBL/GenBank/DDBJ databases">
        <title>Genomic Encyclopedia of Type Strains, Phase III (KMG-III): the genomes of soil and plant-associated and newly described type strains.</title>
        <authorList>
            <person name="Whitman W."/>
        </authorList>
    </citation>
    <scope>NUCLEOTIDE SEQUENCE [LARGE SCALE GENOMIC DNA]</scope>
    <source>
        <strain evidence="3 4">CECT 7646</strain>
    </source>
</reference>
<evidence type="ECO:0000313" key="3">
    <source>
        <dbReference type="EMBL" id="PYE73007.1"/>
    </source>
</evidence>
<keyword evidence="1" id="KW-0812">Transmembrane</keyword>
<keyword evidence="4" id="KW-1185">Reference proteome</keyword>
<feature type="transmembrane region" description="Helical" evidence="1">
    <location>
        <begin position="131"/>
        <end position="149"/>
    </location>
</feature>
<sequence length="393" mass="40825">MIWLVAAQSGAAALWLFTLTAAATAQMSMQGTTTVVAGAFAGIALGGVVTGALLRTIPAYALLRHAEVIRLLVILAAMLAVDRLSIGMLVAISVAASLCESVISACRWQLVQWRFAVPEAREEVSRHLQTLEAFLAVALPVMGGVAAVLFGWRASLAGCLAGSAGAILFIHLLGTDNRDGNHVRHGVMAGFSAIQASPSIRLLLLARVLTGSSLLIWAIYVPVALKGMFHEKFPLYQGALSGLTAAAIVGASLILIPLAKLRNIGILPASRYMAVVALTVYGTALLVALFCWPSAWAYAASAIGVGLYSAAIRTSIVITGQRITPPNLMAQVVSAGDSIVRSINLALAVTFSALVSLLASDVARVALFATMVAISVGAVLMMARLTGRDCPIA</sequence>
<feature type="transmembrane region" description="Helical" evidence="1">
    <location>
        <begin position="339"/>
        <end position="359"/>
    </location>
</feature>
<protein>
    <recommendedName>
        <fullName evidence="5">MFS transporter</fullName>
    </recommendedName>
</protein>
<proteinExistence type="predicted"/>
<dbReference type="EMBL" id="QJTC01000043">
    <property type="protein sequence ID" value="PYE73007.1"/>
    <property type="molecule type" value="Genomic_DNA"/>
</dbReference>
<evidence type="ECO:0000256" key="1">
    <source>
        <dbReference type="SAM" id="Phobius"/>
    </source>
</evidence>
<keyword evidence="1" id="KW-0472">Membrane</keyword>
<accession>A0A318SCY0</accession>
<evidence type="ECO:0008006" key="5">
    <source>
        <dbReference type="Google" id="ProtNLM"/>
    </source>
</evidence>
<dbReference type="AlphaFoldDB" id="A0A318SCY0"/>
<dbReference type="Gene3D" id="1.20.1250.20">
    <property type="entry name" value="MFS general substrate transporter like domains"/>
    <property type="match status" value="1"/>
</dbReference>
<dbReference type="InterPro" id="IPR036259">
    <property type="entry name" value="MFS_trans_sf"/>
</dbReference>
<feature type="transmembrane region" description="Helical" evidence="1">
    <location>
        <begin position="32"/>
        <end position="54"/>
    </location>
</feature>
<comment type="caution">
    <text evidence="3">The sequence shown here is derived from an EMBL/GenBank/DDBJ whole genome shotgun (WGS) entry which is preliminary data.</text>
</comment>
<feature type="transmembrane region" description="Helical" evidence="1">
    <location>
        <begin position="296"/>
        <end position="318"/>
    </location>
</feature>
<gene>
    <name evidence="3" type="ORF">DFQ15_1432</name>
</gene>
<feature type="transmembrane region" description="Helical" evidence="1">
    <location>
        <begin position="235"/>
        <end position="259"/>
    </location>
</feature>
<feature type="transmembrane region" description="Helical" evidence="1">
    <location>
        <begin position="202"/>
        <end position="223"/>
    </location>
</feature>
<dbReference type="RefSeq" id="WP_110467017.1">
    <property type="nucleotide sequence ID" value="NZ_JAMOFZ010000043.1"/>
</dbReference>
<name>A0A318SCY0_9BURK</name>
<dbReference type="Proteomes" id="UP000247540">
    <property type="component" value="Unassembled WGS sequence"/>
</dbReference>
<feature type="transmembrane region" description="Helical" evidence="1">
    <location>
        <begin position="271"/>
        <end position="290"/>
    </location>
</feature>
<keyword evidence="1" id="KW-1133">Transmembrane helix</keyword>
<organism evidence="3 4">
    <name type="scientific">Xylophilus ampelinus</name>
    <dbReference type="NCBI Taxonomy" id="54067"/>
    <lineage>
        <taxon>Bacteria</taxon>
        <taxon>Pseudomonadati</taxon>
        <taxon>Pseudomonadota</taxon>
        <taxon>Betaproteobacteria</taxon>
        <taxon>Burkholderiales</taxon>
        <taxon>Xylophilus</taxon>
    </lineage>
</organism>
<feature type="transmembrane region" description="Helical" evidence="1">
    <location>
        <begin position="365"/>
        <end position="383"/>
    </location>
</feature>
<evidence type="ECO:0000313" key="4">
    <source>
        <dbReference type="Proteomes" id="UP000247540"/>
    </source>
</evidence>
<feature type="transmembrane region" description="Helical" evidence="1">
    <location>
        <begin position="155"/>
        <end position="174"/>
    </location>
</feature>
<feature type="signal peptide" evidence="2">
    <location>
        <begin position="1"/>
        <end position="25"/>
    </location>
</feature>
<keyword evidence="2" id="KW-0732">Signal</keyword>
<evidence type="ECO:0000256" key="2">
    <source>
        <dbReference type="SAM" id="SignalP"/>
    </source>
</evidence>
<dbReference type="SUPFAM" id="SSF103473">
    <property type="entry name" value="MFS general substrate transporter"/>
    <property type="match status" value="1"/>
</dbReference>